<keyword evidence="1" id="KW-0732">Signal</keyword>
<gene>
    <name evidence="3" type="ORF">AB6A40_000866</name>
</gene>
<feature type="domain" description="Pyrrolo-quinoline quinone repeat" evidence="2">
    <location>
        <begin position="26"/>
        <end position="219"/>
    </location>
</feature>
<proteinExistence type="predicted"/>
<reference evidence="3 4" key="1">
    <citation type="submission" date="2024-08" db="EMBL/GenBank/DDBJ databases">
        <title>Gnathostoma spinigerum genome.</title>
        <authorList>
            <person name="Gonzalez-Bertolin B."/>
            <person name="Monzon S."/>
            <person name="Zaballos A."/>
            <person name="Jimenez P."/>
            <person name="Dekumyoy P."/>
            <person name="Varona S."/>
            <person name="Cuesta I."/>
            <person name="Sumanam S."/>
            <person name="Adisakwattana P."/>
            <person name="Gasser R.B."/>
            <person name="Hernandez-Gonzalez A."/>
            <person name="Young N.D."/>
            <person name="Perteguer M.J."/>
        </authorList>
    </citation>
    <scope>NUCLEOTIDE SEQUENCE [LARGE SCALE GENOMIC DNA]</scope>
    <source>
        <strain evidence="3">AL3</strain>
        <tissue evidence="3">Liver</tissue>
    </source>
</reference>
<dbReference type="AlphaFoldDB" id="A0ABD6E514"/>
<name>A0ABD6E514_9BILA</name>
<evidence type="ECO:0000256" key="1">
    <source>
        <dbReference type="SAM" id="SignalP"/>
    </source>
</evidence>
<dbReference type="InterPro" id="IPR018391">
    <property type="entry name" value="PQQ_b-propeller_rpt"/>
</dbReference>
<accession>A0ABD6E514</accession>
<feature type="signal peptide" evidence="1">
    <location>
        <begin position="1"/>
        <end position="17"/>
    </location>
</feature>
<comment type="caution">
    <text evidence="3">The sequence shown here is derived from an EMBL/GenBank/DDBJ whole genome shotgun (WGS) entry which is preliminary data.</text>
</comment>
<dbReference type="InterPro" id="IPR015943">
    <property type="entry name" value="WD40/YVTN_repeat-like_dom_sf"/>
</dbReference>
<dbReference type="CDD" id="cd09769">
    <property type="entry name" value="Luminal_IRE1"/>
    <property type="match status" value="1"/>
</dbReference>
<protein>
    <recommendedName>
        <fullName evidence="2">Pyrrolo-quinoline quinone repeat domain-containing protein</fullName>
    </recommendedName>
</protein>
<feature type="chain" id="PRO_5044753079" description="Pyrrolo-quinoline quinone repeat domain-containing protein" evidence="1">
    <location>
        <begin position="18"/>
        <end position="317"/>
    </location>
</feature>
<evidence type="ECO:0000259" key="2">
    <source>
        <dbReference type="Pfam" id="PF13360"/>
    </source>
</evidence>
<keyword evidence="4" id="KW-1185">Reference proteome</keyword>
<dbReference type="SMART" id="SM00564">
    <property type="entry name" value="PQQ"/>
    <property type="match status" value="4"/>
</dbReference>
<dbReference type="EMBL" id="JBGFUD010000279">
    <property type="protein sequence ID" value="MFH4974157.1"/>
    <property type="molecule type" value="Genomic_DNA"/>
</dbReference>
<dbReference type="Pfam" id="PF13360">
    <property type="entry name" value="PQQ_2"/>
    <property type="match status" value="1"/>
</dbReference>
<dbReference type="InterPro" id="IPR002372">
    <property type="entry name" value="PQQ_rpt_dom"/>
</dbReference>
<dbReference type="SUPFAM" id="SSF50998">
    <property type="entry name" value="Quinoprotein alcohol dehydrogenase-like"/>
    <property type="match status" value="1"/>
</dbReference>
<dbReference type="Gene3D" id="2.130.10.10">
    <property type="entry name" value="YVTN repeat-like/Quinoprotein amine dehydrogenase"/>
    <property type="match status" value="1"/>
</dbReference>
<organism evidence="3 4">
    <name type="scientific">Gnathostoma spinigerum</name>
    <dbReference type="NCBI Taxonomy" id="75299"/>
    <lineage>
        <taxon>Eukaryota</taxon>
        <taxon>Metazoa</taxon>
        <taxon>Ecdysozoa</taxon>
        <taxon>Nematoda</taxon>
        <taxon>Chromadorea</taxon>
        <taxon>Rhabditida</taxon>
        <taxon>Spirurina</taxon>
        <taxon>Gnathostomatomorpha</taxon>
        <taxon>Gnathostomatoidea</taxon>
        <taxon>Gnathostomatidae</taxon>
        <taxon>Gnathostoma</taxon>
    </lineage>
</organism>
<dbReference type="InterPro" id="IPR011047">
    <property type="entry name" value="Quinoprotein_ADH-like_sf"/>
</dbReference>
<evidence type="ECO:0000313" key="3">
    <source>
        <dbReference type="EMBL" id="MFH4974157.1"/>
    </source>
</evidence>
<dbReference type="Proteomes" id="UP001608902">
    <property type="component" value="Unassembled WGS sequence"/>
</dbReference>
<evidence type="ECO:0000313" key="4">
    <source>
        <dbReference type="Proteomes" id="UP001608902"/>
    </source>
</evidence>
<sequence length="317" mass="36028">MFFSFISFLFCCQTLLASMEIHSSYPSEASGMVFVSSIDGYLRSIDPKTGIDQWVFKEEPVLRAPLTIQHGFTFIPDPKDGSLYLLRDGNLKKLPYSIPQLVASSPCRTTDGVMYAGSKRDVWLGLNPETGIKVEELSETAVPQKCPVNKENTIFIGRSEYHLSMFDLSNRSRKWNATFNDYSSHLLPADVSYPYQHFASSSDGQILTVDASTGAILWQRDIGSTIVAIYLLQNDGLHKLPYTVIGRETLEELIKMTVKCRDTRVFPLEYDEETAYYEETVYVLREEAFVTTFLIVSEYFSWLTDHLFSSKLLANMI</sequence>